<protein>
    <recommendedName>
        <fullName evidence="4">HTH araC/xylS-type domain-containing protein</fullName>
    </recommendedName>
</protein>
<dbReference type="InterPro" id="IPR018062">
    <property type="entry name" value="HTH_AraC-typ_CS"/>
</dbReference>
<dbReference type="GO" id="GO:0043565">
    <property type="term" value="F:sequence-specific DNA binding"/>
    <property type="evidence" value="ECO:0007669"/>
    <property type="project" value="InterPro"/>
</dbReference>
<dbReference type="EMBL" id="NJGC01000009">
    <property type="protein sequence ID" value="PAM71928.1"/>
    <property type="molecule type" value="Genomic_DNA"/>
</dbReference>
<organism evidence="6 7">
    <name type="scientific">Stenotrophomonas maltophilia</name>
    <name type="common">Pseudomonas maltophilia</name>
    <name type="synonym">Xanthomonas maltophilia</name>
    <dbReference type="NCBI Taxonomy" id="40324"/>
    <lineage>
        <taxon>Bacteria</taxon>
        <taxon>Pseudomonadati</taxon>
        <taxon>Pseudomonadota</taxon>
        <taxon>Gammaproteobacteria</taxon>
        <taxon>Lysobacterales</taxon>
        <taxon>Lysobacteraceae</taxon>
        <taxon>Stenotrophomonas</taxon>
        <taxon>Stenotrophomonas maltophilia group</taxon>
    </lineage>
</organism>
<name>A0A270NK58_STEMA</name>
<keyword evidence="5" id="KW-0614">Plasmid</keyword>
<evidence type="ECO:0000259" key="4">
    <source>
        <dbReference type="PROSITE" id="PS01124"/>
    </source>
</evidence>
<evidence type="ECO:0000313" key="6">
    <source>
        <dbReference type="EMBL" id="PAM71928.1"/>
    </source>
</evidence>
<dbReference type="EMBL" id="NJGC01000149">
    <property type="protein sequence ID" value="PAM64698.1"/>
    <property type="molecule type" value="Genomic_DNA"/>
</dbReference>
<gene>
    <name evidence="6" type="ORF">CEK00_09475</name>
    <name evidence="5" type="ORF">CEK00_21795</name>
</gene>
<evidence type="ECO:0000256" key="2">
    <source>
        <dbReference type="ARBA" id="ARBA00023125"/>
    </source>
</evidence>
<dbReference type="InterPro" id="IPR050204">
    <property type="entry name" value="AraC_XylS_family_regulators"/>
</dbReference>
<dbReference type="Gene3D" id="1.10.10.60">
    <property type="entry name" value="Homeodomain-like"/>
    <property type="match status" value="1"/>
</dbReference>
<feature type="domain" description="HTH araC/xylS-type" evidence="4">
    <location>
        <begin position="192"/>
        <end position="289"/>
    </location>
</feature>
<keyword evidence="3" id="KW-0804">Transcription</keyword>
<accession>A0A270NK58</accession>
<evidence type="ECO:0000313" key="7">
    <source>
        <dbReference type="Proteomes" id="UP000216433"/>
    </source>
</evidence>
<reference evidence="6 7" key="1">
    <citation type="submission" date="2017-06" db="EMBL/GenBank/DDBJ databases">
        <title>Genome sequencing and assembly of Stenotrophomonas maltophilia DF07.</title>
        <authorList>
            <person name="Iyer R."/>
        </authorList>
    </citation>
    <scope>NUCLEOTIDE SEQUENCE [LARGE SCALE GENOMIC DNA]</scope>
    <source>
        <strain evidence="6 7">DF07</strain>
        <plasmid evidence="5">unnamed1</plasmid>
    </source>
</reference>
<dbReference type="GO" id="GO:0003700">
    <property type="term" value="F:DNA-binding transcription factor activity"/>
    <property type="evidence" value="ECO:0007669"/>
    <property type="project" value="InterPro"/>
</dbReference>
<dbReference type="InterPro" id="IPR018060">
    <property type="entry name" value="HTH_AraC"/>
</dbReference>
<keyword evidence="2" id="KW-0238">DNA-binding</keyword>
<keyword evidence="1" id="KW-0805">Transcription regulation</keyword>
<dbReference type="Pfam" id="PF12833">
    <property type="entry name" value="HTH_18"/>
    <property type="match status" value="1"/>
</dbReference>
<comment type="caution">
    <text evidence="6">The sequence shown here is derived from an EMBL/GenBank/DDBJ whole genome shotgun (WGS) entry which is preliminary data.</text>
</comment>
<dbReference type="PROSITE" id="PS01124">
    <property type="entry name" value="HTH_ARAC_FAMILY_2"/>
    <property type="match status" value="1"/>
</dbReference>
<evidence type="ECO:0000256" key="3">
    <source>
        <dbReference type="ARBA" id="ARBA00023163"/>
    </source>
</evidence>
<dbReference type="Proteomes" id="UP000216433">
    <property type="component" value="Unassembled WGS sequence"/>
</dbReference>
<proteinExistence type="predicted"/>
<evidence type="ECO:0000256" key="1">
    <source>
        <dbReference type="ARBA" id="ARBA00023015"/>
    </source>
</evidence>
<evidence type="ECO:0000313" key="5">
    <source>
        <dbReference type="EMBL" id="PAM64698.1"/>
    </source>
</evidence>
<sequence length="292" mass="31322">MRQSRQSVRIASNPVGEGSAFRRTIERVRGRAIAGAAILAAMEMTRPCKSASSDTVAGIASVDRIDRGRAIVVAASDCHAPIVLRGGGEVWRVAIPAGAHALVCAGSIAISMEGAVAAGTVPASVLSRWMAFRDAAFDAAPVAEVPRHPLVIPGCKEMRDPLELCAFLVELLRRDPQLHERLRTHVAAGEHYQIARYVLGQAPSARVGDLAASYGLSATHFRLRCGEVFGRSAKDQLRQLRASHALLSYQGSETLLSDLALDAGYASQSHFSDEIKEFVGLSPRHIYKAVHQ</sequence>
<dbReference type="PANTHER" id="PTHR46796">
    <property type="entry name" value="HTH-TYPE TRANSCRIPTIONAL ACTIVATOR RHAS-RELATED"/>
    <property type="match status" value="1"/>
</dbReference>
<dbReference type="AlphaFoldDB" id="A0A270NK58"/>
<dbReference type="PROSITE" id="PS00041">
    <property type="entry name" value="HTH_ARAC_FAMILY_1"/>
    <property type="match status" value="1"/>
</dbReference>
<geneLocation type="plasmid" evidence="5">
    <name>unnamed1</name>
</geneLocation>
<dbReference type="SMART" id="SM00342">
    <property type="entry name" value="HTH_ARAC"/>
    <property type="match status" value="1"/>
</dbReference>